<dbReference type="GO" id="GO:0003677">
    <property type="term" value="F:DNA binding"/>
    <property type="evidence" value="ECO:0007669"/>
    <property type="project" value="UniProtKB-KW"/>
</dbReference>
<dbReference type="CDD" id="cd03362">
    <property type="entry name" value="TOPRIM_TopoIA_TopoIII"/>
    <property type="match status" value="1"/>
</dbReference>
<evidence type="ECO:0000259" key="8">
    <source>
        <dbReference type="PROSITE" id="PS50222"/>
    </source>
</evidence>
<evidence type="ECO:0000259" key="10">
    <source>
        <dbReference type="PROSITE" id="PS52039"/>
    </source>
</evidence>
<comment type="similarity">
    <text evidence="2">Belongs to the type IA topoisomerase family.</text>
</comment>
<feature type="domain" description="EF-hand" evidence="8">
    <location>
        <begin position="107"/>
        <end position="142"/>
    </location>
</feature>
<dbReference type="GO" id="GO:0006310">
    <property type="term" value="P:DNA recombination"/>
    <property type="evidence" value="ECO:0007669"/>
    <property type="project" value="TreeGrafter"/>
</dbReference>
<dbReference type="Gene3D" id="3.40.50.140">
    <property type="match status" value="1"/>
</dbReference>
<evidence type="ECO:0000256" key="1">
    <source>
        <dbReference type="ARBA" id="ARBA00000213"/>
    </source>
</evidence>
<dbReference type="InterPro" id="IPR006171">
    <property type="entry name" value="TOPRIM_dom"/>
</dbReference>
<dbReference type="SMART" id="SM00493">
    <property type="entry name" value="TOPRIM"/>
    <property type="match status" value="1"/>
</dbReference>
<keyword evidence="4" id="KW-0799">Topoisomerase</keyword>
<sequence>MRLFVAEKPDVARELAAFIGKRNKASPKKEARYIEVGDTIVTWARGHLLEQGEVDDYFLDVPRTKENSSRGRLYWQHVPLPILPKKFLYVPSKEDSDRSAQLKEIGRLMKSATDIFNAADRDREGQLIFDEIIEHFGISGKPIKRLIFSSLDDAALERAFNSAVDNKTPGIFNMGLAAKTRGQADWLIGMNGTRAMTLAHVTPAKGAGSLNVGRAMTPTMSVVVRRHLEILNFKSSAFYVPMVELPDGTVLEWKKRLDESDTKGLDANGKIIDRALAERIVKAINDGLEGEITEAKSTERREEPPLPFSLPSIQSELSKKYGLTVEEITEACQSLYQKKMQTYVGTDCPYLPEAMHGEASDVLNGLKAMFGKAVSGTNVTRKYGCWNDKKLSGEGGAAHHGIIPTGIKGSISSEAERLVYQAVCNRYIAQFYPEHRYLAISLKAAFGGATGDEFNATAKAVISNGWKDVEGEGDTNEDRTTDNDRTAPDSKAGAQKPSDMGGRKG</sequence>
<dbReference type="Pfam" id="PF01131">
    <property type="entry name" value="Topoisom_bac"/>
    <property type="match status" value="1"/>
</dbReference>
<gene>
    <name evidence="11" type="primary">topB_6</name>
    <name evidence="11" type="ORF">GALL_117810</name>
</gene>
<name>A0A1J5SPM7_9ZZZZ</name>
<feature type="compositionally biased region" description="Basic and acidic residues" evidence="7">
    <location>
        <begin position="476"/>
        <end position="488"/>
    </location>
</feature>
<dbReference type="InterPro" id="IPR013825">
    <property type="entry name" value="Topo_IA_cen_sub2"/>
</dbReference>
<dbReference type="EMBL" id="MLJW01000046">
    <property type="protein sequence ID" value="OIR05984.1"/>
    <property type="molecule type" value="Genomic_DNA"/>
</dbReference>
<reference evidence="11" key="1">
    <citation type="submission" date="2016-10" db="EMBL/GenBank/DDBJ databases">
        <title>Sequence of Gallionella enrichment culture.</title>
        <authorList>
            <person name="Poehlein A."/>
            <person name="Muehling M."/>
            <person name="Daniel R."/>
        </authorList>
    </citation>
    <scope>NUCLEOTIDE SEQUENCE</scope>
</reference>
<dbReference type="GO" id="GO:0003917">
    <property type="term" value="F:DNA topoisomerase type I (single strand cut, ATP-independent) activity"/>
    <property type="evidence" value="ECO:0007669"/>
    <property type="project" value="UniProtKB-EC"/>
</dbReference>
<dbReference type="InterPro" id="IPR003601">
    <property type="entry name" value="Topo_IA_2"/>
</dbReference>
<dbReference type="InterPro" id="IPR013824">
    <property type="entry name" value="Topo_IA_cen_sub1"/>
</dbReference>
<dbReference type="GO" id="GO:0005509">
    <property type="term" value="F:calcium ion binding"/>
    <property type="evidence" value="ECO:0007669"/>
    <property type="project" value="InterPro"/>
</dbReference>
<evidence type="ECO:0000256" key="7">
    <source>
        <dbReference type="SAM" id="MobiDB-lite"/>
    </source>
</evidence>
<feature type="domain" description="Toprim" evidence="9">
    <location>
        <begin position="1"/>
        <end position="153"/>
    </location>
</feature>
<dbReference type="InterPro" id="IPR003602">
    <property type="entry name" value="Topo_IA_DNA-bd_dom"/>
</dbReference>
<dbReference type="AlphaFoldDB" id="A0A1J5SPM7"/>
<dbReference type="PANTHER" id="PTHR11390">
    <property type="entry name" value="PROKARYOTIC DNA TOPOISOMERASE"/>
    <property type="match status" value="1"/>
</dbReference>
<dbReference type="GO" id="GO:0043597">
    <property type="term" value="C:cytoplasmic replication fork"/>
    <property type="evidence" value="ECO:0007669"/>
    <property type="project" value="TreeGrafter"/>
</dbReference>
<feature type="domain" description="Topo IA-type catalytic" evidence="10">
    <location>
        <begin position="171"/>
        <end position="505"/>
    </location>
</feature>
<proteinExistence type="inferred from homology"/>
<dbReference type="Gene3D" id="1.10.460.10">
    <property type="entry name" value="Topoisomerase I, domain 2"/>
    <property type="match status" value="1"/>
</dbReference>
<dbReference type="Gene3D" id="1.10.290.10">
    <property type="entry name" value="Topoisomerase I, domain 4"/>
    <property type="match status" value="1"/>
</dbReference>
<dbReference type="InterPro" id="IPR023405">
    <property type="entry name" value="Topo_IA_core_domain"/>
</dbReference>
<evidence type="ECO:0000259" key="9">
    <source>
        <dbReference type="PROSITE" id="PS50880"/>
    </source>
</evidence>
<dbReference type="PANTHER" id="PTHR11390:SF21">
    <property type="entry name" value="DNA TOPOISOMERASE 3-ALPHA"/>
    <property type="match status" value="1"/>
</dbReference>
<dbReference type="GO" id="GO:0006265">
    <property type="term" value="P:DNA topological change"/>
    <property type="evidence" value="ECO:0007669"/>
    <property type="project" value="InterPro"/>
</dbReference>
<protein>
    <recommendedName>
        <fullName evidence="3">DNA topoisomerase</fullName>
        <ecNumber evidence="3">5.6.2.1</ecNumber>
    </recommendedName>
</protein>
<comment type="caution">
    <text evidence="11">The sequence shown here is derived from an EMBL/GenBank/DDBJ whole genome shotgun (WGS) entry which is preliminary data.</text>
</comment>
<organism evidence="11">
    <name type="scientific">mine drainage metagenome</name>
    <dbReference type="NCBI Taxonomy" id="410659"/>
    <lineage>
        <taxon>unclassified sequences</taxon>
        <taxon>metagenomes</taxon>
        <taxon>ecological metagenomes</taxon>
    </lineage>
</organism>
<dbReference type="SUPFAM" id="SSF56712">
    <property type="entry name" value="Prokaryotic type I DNA topoisomerase"/>
    <property type="match status" value="1"/>
</dbReference>
<dbReference type="PRINTS" id="PR00417">
    <property type="entry name" value="PRTPISMRASEI"/>
</dbReference>
<dbReference type="Pfam" id="PF01751">
    <property type="entry name" value="Toprim"/>
    <property type="match status" value="1"/>
</dbReference>
<comment type="catalytic activity">
    <reaction evidence="1">
        <text>ATP-independent breakage of single-stranded DNA, followed by passage and rejoining.</text>
        <dbReference type="EC" id="5.6.2.1"/>
    </reaction>
</comment>
<feature type="region of interest" description="Disordered" evidence="7">
    <location>
        <begin position="466"/>
        <end position="505"/>
    </location>
</feature>
<evidence type="ECO:0000313" key="11">
    <source>
        <dbReference type="EMBL" id="OIR05984.1"/>
    </source>
</evidence>
<dbReference type="Gene3D" id="2.70.20.10">
    <property type="entry name" value="Topoisomerase I, domain 3"/>
    <property type="match status" value="1"/>
</dbReference>
<accession>A0A1J5SPM7</accession>
<evidence type="ECO:0000256" key="2">
    <source>
        <dbReference type="ARBA" id="ARBA00009446"/>
    </source>
</evidence>
<evidence type="ECO:0000256" key="3">
    <source>
        <dbReference type="ARBA" id="ARBA00012891"/>
    </source>
</evidence>
<dbReference type="InterPro" id="IPR000380">
    <property type="entry name" value="Topo_IA"/>
</dbReference>
<dbReference type="InterPro" id="IPR002048">
    <property type="entry name" value="EF_hand_dom"/>
</dbReference>
<keyword evidence="6 11" id="KW-0413">Isomerase</keyword>
<dbReference type="SMART" id="SM00437">
    <property type="entry name" value="TOP1Ac"/>
    <property type="match status" value="1"/>
</dbReference>
<dbReference type="EC" id="5.6.2.1" evidence="3"/>
<dbReference type="PROSITE" id="PS50880">
    <property type="entry name" value="TOPRIM"/>
    <property type="match status" value="1"/>
</dbReference>
<dbReference type="PROSITE" id="PS50222">
    <property type="entry name" value="EF_HAND_2"/>
    <property type="match status" value="1"/>
</dbReference>
<dbReference type="SMART" id="SM00436">
    <property type="entry name" value="TOP1Bc"/>
    <property type="match status" value="1"/>
</dbReference>
<dbReference type="PROSITE" id="PS52039">
    <property type="entry name" value="TOPO_IA_2"/>
    <property type="match status" value="1"/>
</dbReference>
<evidence type="ECO:0000256" key="5">
    <source>
        <dbReference type="ARBA" id="ARBA00023125"/>
    </source>
</evidence>
<keyword evidence="5" id="KW-0238">DNA-binding</keyword>
<dbReference type="InterPro" id="IPR034144">
    <property type="entry name" value="TOPRIM_TopoIII"/>
</dbReference>
<dbReference type="GO" id="GO:0006281">
    <property type="term" value="P:DNA repair"/>
    <property type="evidence" value="ECO:0007669"/>
    <property type="project" value="TreeGrafter"/>
</dbReference>
<dbReference type="InterPro" id="IPR013826">
    <property type="entry name" value="Topo_IA_cen_sub3"/>
</dbReference>
<evidence type="ECO:0000256" key="6">
    <source>
        <dbReference type="ARBA" id="ARBA00023235"/>
    </source>
</evidence>
<dbReference type="InterPro" id="IPR013497">
    <property type="entry name" value="Topo_IA_cen"/>
</dbReference>
<evidence type="ECO:0000256" key="4">
    <source>
        <dbReference type="ARBA" id="ARBA00023029"/>
    </source>
</evidence>